<proteinExistence type="predicted"/>
<dbReference type="OrthoDB" id="76445at2759"/>
<sequence>MSEKTSRPRQRCAFLIYETPEAARCAQQALHNSYKLRGSRIQVTFARKSADKGQQISRQFQPDLTVFGPYTEEVLAMNSLQLMSLYKALQVQKRERHEAPSKMAKTLQATQRWEAVGKSRLRSGATT</sequence>
<comment type="caution">
    <text evidence="1">The sequence shown here is derived from an EMBL/GenBank/DDBJ whole genome shotgun (WGS) entry which is preliminary data.</text>
</comment>
<dbReference type="SUPFAM" id="SSF54928">
    <property type="entry name" value="RNA-binding domain, RBD"/>
    <property type="match status" value="1"/>
</dbReference>
<dbReference type="AlphaFoldDB" id="A0A812X364"/>
<organism evidence="1 2">
    <name type="scientific">Symbiodinium pilosum</name>
    <name type="common">Dinoflagellate</name>
    <dbReference type="NCBI Taxonomy" id="2952"/>
    <lineage>
        <taxon>Eukaryota</taxon>
        <taxon>Sar</taxon>
        <taxon>Alveolata</taxon>
        <taxon>Dinophyceae</taxon>
        <taxon>Suessiales</taxon>
        <taxon>Symbiodiniaceae</taxon>
        <taxon>Symbiodinium</taxon>
    </lineage>
</organism>
<gene>
    <name evidence="1" type="ORF">SPIL2461_LOCUS20355</name>
</gene>
<evidence type="ECO:0000313" key="2">
    <source>
        <dbReference type="Proteomes" id="UP000649617"/>
    </source>
</evidence>
<evidence type="ECO:0000313" key="1">
    <source>
        <dbReference type="EMBL" id="CAE7716382.1"/>
    </source>
</evidence>
<dbReference type="Gene3D" id="3.30.70.330">
    <property type="match status" value="1"/>
</dbReference>
<dbReference type="InterPro" id="IPR012677">
    <property type="entry name" value="Nucleotide-bd_a/b_plait_sf"/>
</dbReference>
<dbReference type="InterPro" id="IPR035979">
    <property type="entry name" value="RBD_domain_sf"/>
</dbReference>
<name>A0A812X364_SYMPI</name>
<dbReference type="GO" id="GO:0003676">
    <property type="term" value="F:nucleic acid binding"/>
    <property type="evidence" value="ECO:0007669"/>
    <property type="project" value="InterPro"/>
</dbReference>
<dbReference type="EMBL" id="CAJNIZ010045316">
    <property type="protein sequence ID" value="CAE7716382.1"/>
    <property type="molecule type" value="Genomic_DNA"/>
</dbReference>
<reference evidence="1" key="1">
    <citation type="submission" date="2021-02" db="EMBL/GenBank/DDBJ databases">
        <authorList>
            <person name="Dougan E. K."/>
            <person name="Rhodes N."/>
            <person name="Thang M."/>
            <person name="Chan C."/>
        </authorList>
    </citation>
    <scope>NUCLEOTIDE SEQUENCE</scope>
</reference>
<feature type="non-terminal residue" evidence="1">
    <location>
        <position position="1"/>
    </location>
</feature>
<accession>A0A812X364</accession>
<dbReference type="Proteomes" id="UP000649617">
    <property type="component" value="Unassembled WGS sequence"/>
</dbReference>
<keyword evidence="2" id="KW-1185">Reference proteome</keyword>
<protein>
    <recommendedName>
        <fullName evidence="3">RRM domain-containing protein</fullName>
    </recommendedName>
</protein>
<evidence type="ECO:0008006" key="3">
    <source>
        <dbReference type="Google" id="ProtNLM"/>
    </source>
</evidence>